<keyword evidence="2" id="KW-1185">Reference proteome</keyword>
<accession>A0A0F7ZGE7</accession>
<dbReference type="Gene3D" id="1.10.510.10">
    <property type="entry name" value="Transferase(Phosphotransferase) domain 1"/>
    <property type="match status" value="1"/>
</dbReference>
<dbReference type="Proteomes" id="UP000054481">
    <property type="component" value="Unassembled WGS sequence"/>
</dbReference>
<proteinExistence type="predicted"/>
<gene>
    <name evidence="1" type="ORF">HIM_09845</name>
</gene>
<dbReference type="OrthoDB" id="5121348at2759"/>
<dbReference type="EMBL" id="KQ030608">
    <property type="protein sequence ID" value="KJZ70761.1"/>
    <property type="molecule type" value="Genomic_DNA"/>
</dbReference>
<name>A0A0F7ZGE7_9HYPO</name>
<reference evidence="1 2" key="1">
    <citation type="journal article" date="2014" name="Genome Biol. Evol.">
        <title>Comparative genomics and transcriptomics analyses reveal divergent lifestyle features of nematode endoparasitic fungus Hirsutella minnesotensis.</title>
        <authorList>
            <person name="Lai Y."/>
            <person name="Liu K."/>
            <person name="Zhang X."/>
            <person name="Zhang X."/>
            <person name="Li K."/>
            <person name="Wang N."/>
            <person name="Shu C."/>
            <person name="Wu Y."/>
            <person name="Wang C."/>
            <person name="Bushley K.E."/>
            <person name="Xiang M."/>
            <person name="Liu X."/>
        </authorList>
    </citation>
    <scope>NUCLEOTIDE SEQUENCE [LARGE SCALE GENOMIC DNA]</scope>
    <source>
        <strain evidence="1 2">3608</strain>
    </source>
</reference>
<protein>
    <recommendedName>
        <fullName evidence="3">Protein kinase domain-containing protein</fullName>
    </recommendedName>
</protein>
<dbReference type="SUPFAM" id="SSF56112">
    <property type="entry name" value="Protein kinase-like (PK-like)"/>
    <property type="match status" value="1"/>
</dbReference>
<sequence>MNADSIFFLDAPETDTCYTRKYAFEPHGISDDGQVADFCGTDVGHRGTVCVRTFSGPAASKKVRALSQVRHRSFVDVLAIVWHCDDDDESPANRKARVIFEFMPLFAIDVCALGYDYLNQLRLAAILGQVLQGVAFLEAAGLTHMKFNNTHVVVDLNGRVKICE</sequence>
<dbReference type="AlphaFoldDB" id="A0A0F7ZGE7"/>
<dbReference type="InterPro" id="IPR011009">
    <property type="entry name" value="Kinase-like_dom_sf"/>
</dbReference>
<evidence type="ECO:0000313" key="2">
    <source>
        <dbReference type="Proteomes" id="UP000054481"/>
    </source>
</evidence>
<evidence type="ECO:0000313" key="1">
    <source>
        <dbReference type="EMBL" id="KJZ70761.1"/>
    </source>
</evidence>
<evidence type="ECO:0008006" key="3">
    <source>
        <dbReference type="Google" id="ProtNLM"/>
    </source>
</evidence>
<organism evidence="1 2">
    <name type="scientific">Hirsutella minnesotensis 3608</name>
    <dbReference type="NCBI Taxonomy" id="1043627"/>
    <lineage>
        <taxon>Eukaryota</taxon>
        <taxon>Fungi</taxon>
        <taxon>Dikarya</taxon>
        <taxon>Ascomycota</taxon>
        <taxon>Pezizomycotina</taxon>
        <taxon>Sordariomycetes</taxon>
        <taxon>Hypocreomycetidae</taxon>
        <taxon>Hypocreales</taxon>
        <taxon>Ophiocordycipitaceae</taxon>
        <taxon>Hirsutella</taxon>
    </lineage>
</organism>